<comment type="similarity">
    <text evidence="2">In the central section; belongs to the CRISPR-associated helicase Cas3 family.</text>
</comment>
<evidence type="ECO:0000313" key="12">
    <source>
        <dbReference type="EMBL" id="MED5052977.1"/>
    </source>
</evidence>
<dbReference type="InterPro" id="IPR006474">
    <property type="entry name" value="Helicase_Cas3_CRISPR-ass_core"/>
</dbReference>
<accession>A0ABD5IX91</accession>
<evidence type="ECO:0000256" key="1">
    <source>
        <dbReference type="ARBA" id="ARBA00006847"/>
    </source>
</evidence>
<dbReference type="PROSITE" id="PS51643">
    <property type="entry name" value="HD_CAS3"/>
    <property type="match status" value="1"/>
</dbReference>
<name>A0ABD5IX91_9BACL</name>
<protein>
    <submittedName>
        <fullName evidence="12">CRISPR-associated helicase Cas3</fullName>
    </submittedName>
</protein>
<evidence type="ECO:0000259" key="10">
    <source>
        <dbReference type="PROSITE" id="PS51192"/>
    </source>
</evidence>
<dbReference type="Proteomes" id="UP001339962">
    <property type="component" value="Unassembled WGS sequence"/>
</dbReference>
<comment type="caution">
    <text evidence="12">The sequence shown here is derived from an EMBL/GenBank/DDBJ whole genome shotgun (WGS) entry which is preliminary data.</text>
</comment>
<dbReference type="EMBL" id="JARTLI010000037">
    <property type="protein sequence ID" value="MED5052977.1"/>
    <property type="molecule type" value="Genomic_DNA"/>
</dbReference>
<evidence type="ECO:0000256" key="8">
    <source>
        <dbReference type="ARBA" id="ARBA00022840"/>
    </source>
</evidence>
<dbReference type="SMART" id="SM00487">
    <property type="entry name" value="DEXDc"/>
    <property type="match status" value="1"/>
</dbReference>
<dbReference type="Gene3D" id="1.10.3210.30">
    <property type="match status" value="1"/>
</dbReference>
<evidence type="ECO:0000256" key="9">
    <source>
        <dbReference type="ARBA" id="ARBA00023118"/>
    </source>
</evidence>
<evidence type="ECO:0000313" key="13">
    <source>
        <dbReference type="Proteomes" id="UP001339962"/>
    </source>
</evidence>
<dbReference type="PROSITE" id="PS51192">
    <property type="entry name" value="HELICASE_ATP_BIND_1"/>
    <property type="match status" value="1"/>
</dbReference>
<keyword evidence="5" id="KW-0547">Nucleotide-binding</keyword>
<keyword evidence="3" id="KW-0540">Nuclease</keyword>
<dbReference type="SUPFAM" id="SSF52540">
    <property type="entry name" value="P-loop containing nucleoside triphosphate hydrolases"/>
    <property type="match status" value="1"/>
</dbReference>
<organism evidence="12 13">
    <name type="scientific">Anoxybacteroides rupiense</name>
    <dbReference type="NCBI Taxonomy" id="311460"/>
    <lineage>
        <taxon>Bacteria</taxon>
        <taxon>Bacillati</taxon>
        <taxon>Bacillota</taxon>
        <taxon>Bacilli</taxon>
        <taxon>Bacillales</taxon>
        <taxon>Anoxybacillaceae</taxon>
        <taxon>Anoxybacteroides</taxon>
    </lineage>
</organism>
<comment type="similarity">
    <text evidence="1">In the N-terminal section; belongs to the CRISPR-associated nuclease Cas3-HD family.</text>
</comment>
<dbReference type="InterPro" id="IPR014001">
    <property type="entry name" value="Helicase_ATP-bd"/>
</dbReference>
<keyword evidence="6" id="KW-0378">Hydrolase</keyword>
<keyword evidence="9" id="KW-0051">Antiviral defense</keyword>
<sequence length="772" mass="90542">MSRIVPFETCIARPGVSLIEHSVFVKRSMEYFLREFDNTTVRLAGLSGVCHDVAKAHLEWQAYIQSSAIKKRPNHSACGAFLFSYLGYHFLKHIDLWEKYKILWLWLIQDIRSHHGKLSDLNDDSWLKKYEWSKIDLEGIEMFFKKQYKELENVKLSESSLIHWIHECARLLEDIYDELDLEYEEWEALPVMKRLQVWRQMTTSLISGDRFHVKEVSTQWLAKQDFKRFHKAVNDFSKKHADEPLSVMRIEAQQEMMRQLEEEPDHTFYTLKMPTGYGKTITSLKMATWFGEHQGFQKIIYVAPYLSILEQNASEIEQLFDTVVLQHHSLAILDDDPEQRTSFSQLAMESWAHSLVCTSFQQLCKAIFPSRAQDTLRRAFLKNSVIIIDEPQIFSPEVWNLFLCGIEALAEIVRLKVIFLSATMPPFRYGLSNEPKKLVIKSSAEHNRYQVVIETEVQSEETVVGFMEKNERETQALIVNTVKDAILSFDNLKKRGKNAYLVHGLMTPIHKKAQIKKIDDLLKEKQTRPLYVVSTQIFETGVNLSFQHIARALSLLPSIFQTGGRVNRHMENGEKAGLLTIFPFYQNGNIDTRSMIYPKNLQKITDRILKEKTLYTELEMVDLVNQYYSEMFRQNTYEAALMKIKDAYEGGWNKLSSVQPFHMNDPRLPIFVPYEPEVEEIDEKILKLKKKFQVSDPEQIYNKYSDRQFMANLSFEERKLFMILFNYYVLDVLAQKALSIISQEEYLQKKIPILQDKKIYDELYGLKIDVYD</sequence>
<dbReference type="GO" id="GO:0016787">
    <property type="term" value="F:hydrolase activity"/>
    <property type="evidence" value="ECO:0007669"/>
    <property type="project" value="UniProtKB-KW"/>
</dbReference>
<reference evidence="12 13" key="1">
    <citation type="submission" date="2023-03" db="EMBL/GenBank/DDBJ databases">
        <title>Bacillus Genome Sequencing.</title>
        <authorList>
            <person name="Dunlap C."/>
        </authorList>
    </citation>
    <scope>NUCLEOTIDE SEQUENCE [LARGE SCALE GENOMIC DNA]</scope>
    <source>
        <strain evidence="12 13">NRS-38</strain>
    </source>
</reference>
<dbReference type="InterPro" id="IPR006935">
    <property type="entry name" value="Helicase/UvrB_N"/>
</dbReference>
<dbReference type="CDD" id="cd17930">
    <property type="entry name" value="DEXHc_cas3"/>
    <property type="match status" value="1"/>
</dbReference>
<dbReference type="InterPro" id="IPR027417">
    <property type="entry name" value="P-loop_NTPase"/>
</dbReference>
<dbReference type="GO" id="GO:0004518">
    <property type="term" value="F:nuclease activity"/>
    <property type="evidence" value="ECO:0007669"/>
    <property type="project" value="UniProtKB-KW"/>
</dbReference>
<dbReference type="RefSeq" id="WP_328219230.1">
    <property type="nucleotide sequence ID" value="NZ_JARTLI010000037.1"/>
</dbReference>
<keyword evidence="4" id="KW-0479">Metal-binding</keyword>
<evidence type="ECO:0000256" key="5">
    <source>
        <dbReference type="ARBA" id="ARBA00022741"/>
    </source>
</evidence>
<evidence type="ECO:0000256" key="7">
    <source>
        <dbReference type="ARBA" id="ARBA00022806"/>
    </source>
</evidence>
<keyword evidence="7" id="KW-0347">Helicase</keyword>
<dbReference type="Pfam" id="PF22590">
    <property type="entry name" value="Cas3-like_C_2"/>
    <property type="match status" value="1"/>
</dbReference>
<evidence type="ECO:0000256" key="3">
    <source>
        <dbReference type="ARBA" id="ARBA00022722"/>
    </source>
</evidence>
<keyword evidence="8" id="KW-0067">ATP-binding</keyword>
<dbReference type="CDD" id="cd09641">
    <property type="entry name" value="Cas3''_I"/>
    <property type="match status" value="1"/>
</dbReference>
<feature type="domain" description="Helicase ATP-binding" evidence="10">
    <location>
        <begin position="260"/>
        <end position="442"/>
    </location>
</feature>
<dbReference type="GO" id="GO:0005524">
    <property type="term" value="F:ATP binding"/>
    <property type="evidence" value="ECO:0007669"/>
    <property type="project" value="UniProtKB-KW"/>
</dbReference>
<dbReference type="InterPro" id="IPR006483">
    <property type="entry name" value="CRISPR-assoc_Cas3_HD"/>
</dbReference>
<evidence type="ECO:0000256" key="4">
    <source>
        <dbReference type="ARBA" id="ARBA00022723"/>
    </source>
</evidence>
<dbReference type="GO" id="GO:0046872">
    <property type="term" value="F:metal ion binding"/>
    <property type="evidence" value="ECO:0007669"/>
    <property type="project" value="UniProtKB-KW"/>
</dbReference>
<dbReference type="AlphaFoldDB" id="A0ABD5IX91"/>
<gene>
    <name evidence="12" type="primary">cas3</name>
    <name evidence="12" type="ORF">P9850_14305</name>
</gene>
<feature type="domain" description="HD Cas3-type" evidence="11">
    <location>
        <begin position="11"/>
        <end position="211"/>
    </location>
</feature>
<dbReference type="Pfam" id="PF04851">
    <property type="entry name" value="ResIII"/>
    <property type="match status" value="1"/>
</dbReference>
<dbReference type="InterPro" id="IPR054712">
    <property type="entry name" value="Cas3-like_dom"/>
</dbReference>
<evidence type="ECO:0000256" key="6">
    <source>
        <dbReference type="ARBA" id="ARBA00022801"/>
    </source>
</evidence>
<dbReference type="NCBIfam" id="TIGR01596">
    <property type="entry name" value="cas3_HD"/>
    <property type="match status" value="1"/>
</dbReference>
<dbReference type="Gene3D" id="3.40.50.300">
    <property type="entry name" value="P-loop containing nucleotide triphosphate hydrolases"/>
    <property type="match status" value="2"/>
</dbReference>
<proteinExistence type="inferred from homology"/>
<evidence type="ECO:0000256" key="2">
    <source>
        <dbReference type="ARBA" id="ARBA00009046"/>
    </source>
</evidence>
<dbReference type="NCBIfam" id="TIGR01587">
    <property type="entry name" value="cas3_core"/>
    <property type="match status" value="1"/>
</dbReference>
<dbReference type="InterPro" id="IPR038257">
    <property type="entry name" value="CRISPR-assoc_Cas3_HD_sf"/>
</dbReference>
<evidence type="ECO:0000259" key="11">
    <source>
        <dbReference type="PROSITE" id="PS51643"/>
    </source>
</evidence>
<dbReference type="GO" id="GO:0004386">
    <property type="term" value="F:helicase activity"/>
    <property type="evidence" value="ECO:0007669"/>
    <property type="project" value="UniProtKB-KW"/>
</dbReference>
<dbReference type="GO" id="GO:0051607">
    <property type="term" value="P:defense response to virus"/>
    <property type="evidence" value="ECO:0007669"/>
    <property type="project" value="UniProtKB-KW"/>
</dbReference>